<name>A0A242KAT5_9ENTE</name>
<dbReference type="InterPro" id="IPR010343">
    <property type="entry name" value="ArAE_1"/>
</dbReference>
<feature type="transmembrane region" description="Helical" evidence="7">
    <location>
        <begin position="84"/>
        <end position="102"/>
    </location>
</feature>
<keyword evidence="3 7" id="KW-0812">Transmembrane</keyword>
<evidence type="ECO:0000256" key="4">
    <source>
        <dbReference type="ARBA" id="ARBA00022989"/>
    </source>
</evidence>
<evidence type="ECO:0000313" key="10">
    <source>
        <dbReference type="Proteomes" id="UP000195141"/>
    </source>
</evidence>
<comment type="subcellular location">
    <subcellularLocation>
        <location evidence="1">Cell membrane</location>
        <topology evidence="1">Multi-pass membrane protein</topology>
    </subcellularLocation>
</comment>
<evidence type="ECO:0000313" key="8">
    <source>
        <dbReference type="EMBL" id="OTP18262.1"/>
    </source>
</evidence>
<dbReference type="OrthoDB" id="1653617at2"/>
<evidence type="ECO:0000256" key="1">
    <source>
        <dbReference type="ARBA" id="ARBA00004651"/>
    </source>
</evidence>
<dbReference type="EMBL" id="CP147247">
    <property type="protein sequence ID" value="WYJ88305.1"/>
    <property type="molecule type" value="Genomic_DNA"/>
</dbReference>
<dbReference type="EMBL" id="NGMM01000001">
    <property type="protein sequence ID" value="OTP18262.1"/>
    <property type="molecule type" value="Genomic_DNA"/>
</dbReference>
<evidence type="ECO:0000256" key="2">
    <source>
        <dbReference type="ARBA" id="ARBA00022475"/>
    </source>
</evidence>
<gene>
    <name evidence="9" type="ORF">A5888_000024</name>
    <name evidence="8" type="ORF">A5888_000076</name>
</gene>
<dbReference type="GO" id="GO:0005886">
    <property type="term" value="C:plasma membrane"/>
    <property type="evidence" value="ECO:0007669"/>
    <property type="project" value="UniProtKB-SubCell"/>
</dbReference>
<keyword evidence="2" id="KW-1003">Cell membrane</keyword>
<keyword evidence="5 7" id="KW-0472">Membrane</keyword>
<feature type="transmembrane region" description="Helical" evidence="7">
    <location>
        <begin position="138"/>
        <end position="155"/>
    </location>
</feature>
<evidence type="ECO:0000256" key="7">
    <source>
        <dbReference type="SAM" id="Phobius"/>
    </source>
</evidence>
<sequence>MTIGPFRLGMRTMKSALAVMICILLFKLTDRGAPMIAALAAVFSLRQDLTTSLSFGKSRVLGNSIGGGLALLYFVVQQHFANDFLVELLFLPLLVILVIVLSDGIGNNPGIISAIATLLMIALSVPQGESVYYAFERVLDTFIGTFVAISLNFLIRAKPVEKKRQIDEDLLELEKKEKELEALRKSVKERIEKEQPPS</sequence>
<evidence type="ECO:0008006" key="11">
    <source>
        <dbReference type="Google" id="ProtNLM"/>
    </source>
</evidence>
<feature type="coiled-coil region" evidence="6">
    <location>
        <begin position="163"/>
        <end position="193"/>
    </location>
</feature>
<reference evidence="9" key="3">
    <citation type="submission" date="2024-03" db="EMBL/GenBank/DDBJ databases">
        <title>The Genome Sequence of Enterococcus sp. DIV0242b.</title>
        <authorList>
            <consortium name="The Broad Institute Genomics Platform"/>
            <consortium name="The Broad Institute Microbial Omics Core"/>
            <consortium name="The Broad Institute Genomic Center for Infectious Diseases"/>
            <person name="Earl A."/>
            <person name="Manson A."/>
            <person name="Gilmore M."/>
            <person name="Schwartman J."/>
            <person name="Shea T."/>
            <person name="Abouelleil A."/>
            <person name="Cao P."/>
            <person name="Chapman S."/>
            <person name="Cusick C."/>
            <person name="Young S."/>
            <person name="Neafsey D."/>
            <person name="Nusbaum C."/>
            <person name="Birren B."/>
        </authorList>
    </citation>
    <scope>NUCLEOTIDE SEQUENCE</scope>
    <source>
        <strain evidence="9">9E7_DIV0242</strain>
    </source>
</reference>
<keyword evidence="6" id="KW-0175">Coiled coil</keyword>
<dbReference type="AlphaFoldDB" id="A0A242KAT5"/>
<evidence type="ECO:0000256" key="6">
    <source>
        <dbReference type="SAM" id="Coils"/>
    </source>
</evidence>
<protein>
    <recommendedName>
        <fullName evidence="11">FUSC family protein</fullName>
    </recommendedName>
</protein>
<organism evidence="8">
    <name type="scientific">Candidatus Enterococcus clewellii</name>
    <dbReference type="NCBI Taxonomy" id="1834193"/>
    <lineage>
        <taxon>Bacteria</taxon>
        <taxon>Bacillati</taxon>
        <taxon>Bacillota</taxon>
        <taxon>Bacilli</taxon>
        <taxon>Lactobacillales</taxon>
        <taxon>Enterococcaceae</taxon>
        <taxon>Enterococcus</taxon>
    </lineage>
</organism>
<accession>A0A242KAT5</accession>
<evidence type="ECO:0000256" key="5">
    <source>
        <dbReference type="ARBA" id="ARBA00023136"/>
    </source>
</evidence>
<dbReference type="RefSeq" id="WP_086347272.1">
    <property type="nucleotide sequence ID" value="NZ_CP147247.1"/>
</dbReference>
<keyword evidence="10" id="KW-1185">Reference proteome</keyword>
<reference evidence="8" key="1">
    <citation type="submission" date="2017-05" db="EMBL/GenBank/DDBJ databases">
        <title>The Genome Sequence of Enterococcus sp. 9E7_DIV0242.</title>
        <authorList>
            <consortium name="The Broad Institute Genomics Platform"/>
            <consortium name="The Broad Institute Genomic Center for Infectious Diseases"/>
            <person name="Earl A."/>
            <person name="Manson A."/>
            <person name="Schwartman J."/>
            <person name="Gilmore M."/>
            <person name="Abouelleil A."/>
            <person name="Cao P."/>
            <person name="Chapman S."/>
            <person name="Cusick C."/>
            <person name="Shea T."/>
            <person name="Young S."/>
            <person name="Neafsey D."/>
            <person name="Nusbaum C."/>
            <person name="Birren B."/>
        </authorList>
    </citation>
    <scope>NUCLEOTIDE SEQUENCE [LARGE SCALE GENOMIC DNA]</scope>
    <source>
        <strain evidence="8">9E7_DIV0242</strain>
    </source>
</reference>
<feature type="transmembrane region" description="Helical" evidence="7">
    <location>
        <begin position="60"/>
        <end position="77"/>
    </location>
</feature>
<dbReference type="Proteomes" id="UP000195141">
    <property type="component" value="Chromosome"/>
</dbReference>
<proteinExistence type="predicted"/>
<evidence type="ECO:0000256" key="3">
    <source>
        <dbReference type="ARBA" id="ARBA00022692"/>
    </source>
</evidence>
<evidence type="ECO:0000313" key="9">
    <source>
        <dbReference type="EMBL" id="WYJ88305.1"/>
    </source>
</evidence>
<keyword evidence="4 7" id="KW-1133">Transmembrane helix</keyword>
<dbReference type="Pfam" id="PF06081">
    <property type="entry name" value="ArAE_1"/>
    <property type="match status" value="1"/>
</dbReference>
<reference evidence="9" key="2">
    <citation type="submission" date="2017-05" db="EMBL/GenBank/DDBJ databases">
        <authorList>
            <consortium name="The Broad Institute Genomics Platform"/>
            <consortium name="The Broad Institute Genomic Center for Infectious Diseases"/>
            <person name="Earl A."/>
            <person name="Manson A."/>
            <person name="Schwartman J."/>
            <person name="Gilmore M."/>
            <person name="Abouelleil A."/>
            <person name="Cao P."/>
            <person name="Chapman S."/>
            <person name="Cusick C."/>
            <person name="Shea T."/>
            <person name="Young S."/>
            <person name="Neafsey D."/>
            <person name="Nusbaum C."/>
            <person name="Birren B."/>
        </authorList>
    </citation>
    <scope>NUCLEOTIDE SEQUENCE</scope>
    <source>
        <strain evidence="9">9E7_DIV0242</strain>
    </source>
</reference>